<evidence type="ECO:0000313" key="3">
    <source>
        <dbReference type="Proteomes" id="UP000323454"/>
    </source>
</evidence>
<accession>A0A5B2XFR4</accession>
<keyword evidence="3" id="KW-1185">Reference proteome</keyword>
<dbReference type="Gene3D" id="3.30.1310.10">
    <property type="entry name" value="Nucleoid-associated protein YbaB-like domain"/>
    <property type="match status" value="1"/>
</dbReference>
<dbReference type="SUPFAM" id="SSF82607">
    <property type="entry name" value="YbaB-like"/>
    <property type="match status" value="1"/>
</dbReference>
<dbReference type="GO" id="GO:0003677">
    <property type="term" value="F:DNA binding"/>
    <property type="evidence" value="ECO:0007669"/>
    <property type="project" value="InterPro"/>
</dbReference>
<dbReference type="InterPro" id="IPR036894">
    <property type="entry name" value="YbaB-like_sf"/>
</dbReference>
<proteinExistence type="predicted"/>
<dbReference type="Proteomes" id="UP000323454">
    <property type="component" value="Unassembled WGS sequence"/>
</dbReference>
<organism evidence="2 3">
    <name type="scientific">Solihabitans fulvus</name>
    <dbReference type="NCBI Taxonomy" id="1892852"/>
    <lineage>
        <taxon>Bacteria</taxon>
        <taxon>Bacillati</taxon>
        <taxon>Actinomycetota</taxon>
        <taxon>Actinomycetes</taxon>
        <taxon>Pseudonocardiales</taxon>
        <taxon>Pseudonocardiaceae</taxon>
        <taxon>Solihabitans</taxon>
    </lineage>
</organism>
<reference evidence="2 3" key="1">
    <citation type="submission" date="2019-09" db="EMBL/GenBank/DDBJ databases">
        <title>Goodfellowia gen. nov., a new genus of the Pseudonocardineae related to Actinoalloteichus, containing Goodfellowia coeruleoviolacea gen. nov., comb. nov. gen. nov., comb. nov.</title>
        <authorList>
            <person name="Labeda D."/>
        </authorList>
    </citation>
    <scope>NUCLEOTIDE SEQUENCE [LARGE SCALE GENOMIC DNA]</scope>
    <source>
        <strain evidence="2 3">AN110305</strain>
    </source>
</reference>
<dbReference type="InterPro" id="IPR004401">
    <property type="entry name" value="YbaB/EbfC"/>
</dbReference>
<name>A0A5B2XFR4_9PSEU</name>
<feature type="region of interest" description="Disordered" evidence="1">
    <location>
        <begin position="109"/>
        <end position="175"/>
    </location>
</feature>
<sequence>MDTQKRLDEFQSKLDGLKKKTDLLQENLANAGVTVSSQDESVTVTVGPNGSLQNLSLSHRAAEHSPPRLTALIMQTVGRAQRQVAQRVAEAFAPIGANTAAMRMLTSYLPPADEDTDGHDGTPSHGEPSVPDGPPAAPPRPAAHPLASAPPAAPPRAARPRPAGGDEDETEVQPW</sequence>
<feature type="compositionally biased region" description="Pro residues" evidence="1">
    <location>
        <begin position="131"/>
        <end position="142"/>
    </location>
</feature>
<protein>
    <submittedName>
        <fullName evidence="2">YbaB/EbfC family nucleoid-associated protein</fullName>
    </submittedName>
</protein>
<dbReference type="AlphaFoldDB" id="A0A5B2XFR4"/>
<dbReference type="RefSeq" id="WP_149849647.1">
    <property type="nucleotide sequence ID" value="NZ_VUOB01000021.1"/>
</dbReference>
<feature type="compositionally biased region" description="Acidic residues" evidence="1">
    <location>
        <begin position="165"/>
        <end position="175"/>
    </location>
</feature>
<evidence type="ECO:0000313" key="2">
    <source>
        <dbReference type="EMBL" id="KAA2262668.1"/>
    </source>
</evidence>
<dbReference type="EMBL" id="VUOB01000021">
    <property type="protein sequence ID" value="KAA2262668.1"/>
    <property type="molecule type" value="Genomic_DNA"/>
</dbReference>
<reference evidence="2 3" key="2">
    <citation type="submission" date="2019-09" db="EMBL/GenBank/DDBJ databases">
        <authorList>
            <person name="Jin C."/>
        </authorList>
    </citation>
    <scope>NUCLEOTIDE SEQUENCE [LARGE SCALE GENOMIC DNA]</scope>
    <source>
        <strain evidence="2 3">AN110305</strain>
    </source>
</reference>
<dbReference type="Pfam" id="PF02575">
    <property type="entry name" value="YbaB_DNA_bd"/>
    <property type="match status" value="1"/>
</dbReference>
<gene>
    <name evidence="2" type="ORF">F0L68_12285</name>
</gene>
<comment type="caution">
    <text evidence="2">The sequence shown here is derived from an EMBL/GenBank/DDBJ whole genome shotgun (WGS) entry which is preliminary data.</text>
</comment>
<evidence type="ECO:0000256" key="1">
    <source>
        <dbReference type="SAM" id="MobiDB-lite"/>
    </source>
</evidence>
<dbReference type="OrthoDB" id="3476360at2"/>